<keyword evidence="1" id="KW-1133">Transmembrane helix</keyword>
<dbReference type="AlphaFoldDB" id="U4T8K4"/>
<protein>
    <submittedName>
        <fullName evidence="2">Uncharacterized protein</fullName>
    </submittedName>
</protein>
<dbReference type="EMBL" id="AUSW01000014">
    <property type="protein sequence ID" value="ERL56466.1"/>
    <property type="molecule type" value="Genomic_DNA"/>
</dbReference>
<accession>U4T8K4</accession>
<reference evidence="2 3" key="1">
    <citation type="journal article" date="2013" name="Genome Announc.">
        <title>Draft Genome Sequence of Psychrobacter aquaticus Strain CMS 56T, Isolated from a Cyanobacterial Mat Sample Collected from Water Bodies in the McMurdo Dry Valley Region of Antarctica.</title>
        <authorList>
            <person name="Reddy G.S."/>
            <person name="Ara S."/>
            <person name="Singh A."/>
            <person name="Kumar Pinnaka A."/>
            <person name="Shivaji S."/>
        </authorList>
    </citation>
    <scope>NUCLEOTIDE SEQUENCE [LARGE SCALE GENOMIC DNA]</scope>
    <source>
        <strain evidence="2 3">CMS 56</strain>
    </source>
</reference>
<dbReference type="PATRIC" id="fig|1354303.4.peg.733"/>
<name>U4T8K4_9GAMM</name>
<evidence type="ECO:0000256" key="1">
    <source>
        <dbReference type="SAM" id="Phobius"/>
    </source>
</evidence>
<organism evidence="2 3">
    <name type="scientific">Psychrobacter aquaticus CMS 56</name>
    <dbReference type="NCBI Taxonomy" id="1354303"/>
    <lineage>
        <taxon>Bacteria</taxon>
        <taxon>Pseudomonadati</taxon>
        <taxon>Pseudomonadota</taxon>
        <taxon>Gammaproteobacteria</taxon>
        <taxon>Moraxellales</taxon>
        <taxon>Moraxellaceae</taxon>
        <taxon>Psychrobacter</taxon>
    </lineage>
</organism>
<keyword evidence="3" id="KW-1185">Reference proteome</keyword>
<proteinExistence type="predicted"/>
<feature type="transmembrane region" description="Helical" evidence="1">
    <location>
        <begin position="23"/>
        <end position="40"/>
    </location>
</feature>
<gene>
    <name evidence="2" type="ORF">M917_0744</name>
</gene>
<evidence type="ECO:0000313" key="3">
    <source>
        <dbReference type="Proteomes" id="UP000016761"/>
    </source>
</evidence>
<evidence type="ECO:0000313" key="2">
    <source>
        <dbReference type="EMBL" id="ERL56466.1"/>
    </source>
</evidence>
<keyword evidence="1" id="KW-0472">Membrane</keyword>
<dbReference type="Proteomes" id="UP000016761">
    <property type="component" value="Unassembled WGS sequence"/>
</dbReference>
<keyword evidence="1" id="KW-0812">Transmembrane</keyword>
<sequence length="44" mass="4825">MIAVDWSVNGSYDIAVALENENHALLIGSLCGSIFFVTIIQRRS</sequence>
<comment type="caution">
    <text evidence="2">The sequence shown here is derived from an EMBL/GenBank/DDBJ whole genome shotgun (WGS) entry which is preliminary data.</text>
</comment>